<dbReference type="CDD" id="cd03045">
    <property type="entry name" value="GST_N_Delta_Epsilon"/>
    <property type="match status" value="1"/>
</dbReference>
<evidence type="ECO:0008006" key="7">
    <source>
        <dbReference type="Google" id="ProtNLM"/>
    </source>
</evidence>
<dbReference type="GO" id="GO:0006749">
    <property type="term" value="P:glutathione metabolic process"/>
    <property type="evidence" value="ECO:0007669"/>
    <property type="project" value="TreeGrafter"/>
</dbReference>
<gene>
    <name evidence="5" type="primary">Dwil\GK11876</name>
    <name evidence="5" type="ORF">Dwil_GK11876</name>
</gene>
<organism evidence="5 6">
    <name type="scientific">Drosophila willistoni</name>
    <name type="common">Fruit fly</name>
    <dbReference type="NCBI Taxonomy" id="7260"/>
    <lineage>
        <taxon>Eukaryota</taxon>
        <taxon>Metazoa</taxon>
        <taxon>Ecdysozoa</taxon>
        <taxon>Arthropoda</taxon>
        <taxon>Hexapoda</taxon>
        <taxon>Insecta</taxon>
        <taxon>Pterygota</taxon>
        <taxon>Neoptera</taxon>
        <taxon>Endopterygota</taxon>
        <taxon>Diptera</taxon>
        <taxon>Brachycera</taxon>
        <taxon>Muscomorpha</taxon>
        <taxon>Ephydroidea</taxon>
        <taxon>Drosophilidae</taxon>
        <taxon>Drosophila</taxon>
        <taxon>Sophophora</taxon>
    </lineage>
</organism>
<dbReference type="SUPFAM" id="SSF52833">
    <property type="entry name" value="Thioredoxin-like"/>
    <property type="match status" value="1"/>
</dbReference>
<dbReference type="AlphaFoldDB" id="B4NBD6"/>
<dbReference type="InterPro" id="IPR010987">
    <property type="entry name" value="Glutathione-S-Trfase_C-like"/>
</dbReference>
<protein>
    <recommendedName>
        <fullName evidence="7">Glutathione transferase</fullName>
    </recommendedName>
</protein>
<dbReference type="InterPro" id="IPR040079">
    <property type="entry name" value="Glutathione_S-Trfase"/>
</dbReference>
<evidence type="ECO:0000313" key="5">
    <source>
        <dbReference type="EMBL" id="EDW81100.1"/>
    </source>
</evidence>
<dbReference type="InterPro" id="IPR036282">
    <property type="entry name" value="Glutathione-S-Trfase_C_sf"/>
</dbReference>
<dbReference type="SFLD" id="SFLDS00019">
    <property type="entry name" value="Glutathione_Transferase_(cytos"/>
    <property type="match status" value="1"/>
</dbReference>
<dbReference type="HOGENOM" id="CLU_011226_2_1_1"/>
<proteinExistence type="inferred from homology"/>
<dbReference type="CDD" id="cd03177">
    <property type="entry name" value="GST_C_Delta_Epsilon"/>
    <property type="match status" value="1"/>
</dbReference>
<dbReference type="FunFam" id="1.20.1050.10:FF:000007">
    <property type="entry name" value="Glutathione S-transferase 1-1"/>
    <property type="match status" value="1"/>
</dbReference>
<dbReference type="PANTHER" id="PTHR43969:SF9">
    <property type="entry name" value="GLUTATHIONE S TRANSFERASE D10, ISOFORM A-RELATED"/>
    <property type="match status" value="1"/>
</dbReference>
<dbReference type="FunFam" id="3.40.30.10:FF:000034">
    <property type="entry name" value="glutathione S-transferase 1"/>
    <property type="match status" value="1"/>
</dbReference>
<dbReference type="InterPro" id="IPR004046">
    <property type="entry name" value="GST_C"/>
</dbReference>
<dbReference type="InterPro" id="IPR036249">
    <property type="entry name" value="Thioredoxin-like_sf"/>
</dbReference>
<evidence type="ECO:0000256" key="1">
    <source>
        <dbReference type="ARBA" id="ARBA00011738"/>
    </source>
</evidence>
<dbReference type="InParanoid" id="B4NBD6"/>
<accession>B4NBD6</accession>
<dbReference type="EMBL" id="CH964232">
    <property type="protein sequence ID" value="EDW81100.1"/>
    <property type="molecule type" value="Genomic_DNA"/>
</dbReference>
<dbReference type="PROSITE" id="PS50404">
    <property type="entry name" value="GST_NTER"/>
    <property type="match status" value="1"/>
</dbReference>
<dbReference type="Gene3D" id="3.40.30.10">
    <property type="entry name" value="Glutaredoxin"/>
    <property type="match status" value="1"/>
</dbReference>
<evidence type="ECO:0000256" key="2">
    <source>
        <dbReference type="RuleBase" id="RU003494"/>
    </source>
</evidence>
<evidence type="ECO:0000259" key="3">
    <source>
        <dbReference type="PROSITE" id="PS50404"/>
    </source>
</evidence>
<dbReference type="SMR" id="B4NBD6"/>
<evidence type="ECO:0000259" key="4">
    <source>
        <dbReference type="PROSITE" id="PS50405"/>
    </source>
</evidence>
<comment type="similarity">
    <text evidence="2">Belongs to the GST superfamily.</text>
</comment>
<sequence length="215" mass="24699">MELYYLPTSPPCRAVIMAAKAVGVDLKKTILNSLEGETLRPEFVKINPQHIIPTLVDNGFAVWESRAILIYLVEKYAKDDSLYPKDPQQKAVVNQRLYFDMGTLTQSFAEYYYPQWLFRKPADPEAFKKIDLAFFYLNTFLENQEYVAGDHLTIADIAILATVSSFIVAGIDISKYSNVEKWYANAQKITPGWDENCEGLLLLREWIDRKINLTN</sequence>
<keyword evidence="6" id="KW-1185">Reference proteome</keyword>
<dbReference type="Gene3D" id="1.20.1050.10">
    <property type="match status" value="1"/>
</dbReference>
<dbReference type="SFLD" id="SFLDG00358">
    <property type="entry name" value="Main_(cytGST)"/>
    <property type="match status" value="1"/>
</dbReference>
<dbReference type="eggNOG" id="KOG0867">
    <property type="taxonomic scope" value="Eukaryota"/>
</dbReference>
<dbReference type="KEGG" id="dwi:6647127"/>
<name>B4NBD6_DROWI</name>
<reference evidence="5 6" key="1">
    <citation type="journal article" date="2007" name="Nature">
        <title>Evolution of genes and genomes on the Drosophila phylogeny.</title>
        <authorList>
            <consortium name="Drosophila 12 Genomes Consortium"/>
            <person name="Clark A.G."/>
            <person name="Eisen M.B."/>
            <person name="Smith D.R."/>
            <person name="Bergman C.M."/>
            <person name="Oliver B."/>
            <person name="Markow T.A."/>
            <person name="Kaufman T.C."/>
            <person name="Kellis M."/>
            <person name="Gelbart W."/>
            <person name="Iyer V.N."/>
            <person name="Pollard D.A."/>
            <person name="Sackton T.B."/>
            <person name="Larracuente A.M."/>
            <person name="Singh N.D."/>
            <person name="Abad J.P."/>
            <person name="Abt D.N."/>
            <person name="Adryan B."/>
            <person name="Aguade M."/>
            <person name="Akashi H."/>
            <person name="Anderson W.W."/>
            <person name="Aquadro C.F."/>
            <person name="Ardell D.H."/>
            <person name="Arguello R."/>
            <person name="Artieri C.G."/>
            <person name="Barbash D.A."/>
            <person name="Barker D."/>
            <person name="Barsanti P."/>
            <person name="Batterham P."/>
            <person name="Batzoglou S."/>
            <person name="Begun D."/>
            <person name="Bhutkar A."/>
            <person name="Blanco E."/>
            <person name="Bosak S.A."/>
            <person name="Bradley R.K."/>
            <person name="Brand A.D."/>
            <person name="Brent M.R."/>
            <person name="Brooks A.N."/>
            <person name="Brown R.H."/>
            <person name="Butlin R.K."/>
            <person name="Caggese C."/>
            <person name="Calvi B.R."/>
            <person name="Bernardo de Carvalho A."/>
            <person name="Caspi A."/>
            <person name="Castrezana S."/>
            <person name="Celniker S.E."/>
            <person name="Chang J.L."/>
            <person name="Chapple C."/>
            <person name="Chatterji S."/>
            <person name="Chinwalla A."/>
            <person name="Civetta A."/>
            <person name="Clifton S.W."/>
            <person name="Comeron J.M."/>
            <person name="Costello J.C."/>
            <person name="Coyne J.A."/>
            <person name="Daub J."/>
            <person name="David R.G."/>
            <person name="Delcher A.L."/>
            <person name="Delehaunty K."/>
            <person name="Do C.B."/>
            <person name="Ebling H."/>
            <person name="Edwards K."/>
            <person name="Eickbush T."/>
            <person name="Evans J.D."/>
            <person name="Filipski A."/>
            <person name="Findeiss S."/>
            <person name="Freyhult E."/>
            <person name="Fulton L."/>
            <person name="Fulton R."/>
            <person name="Garcia A.C."/>
            <person name="Gardiner A."/>
            <person name="Garfield D.A."/>
            <person name="Garvin B.E."/>
            <person name="Gibson G."/>
            <person name="Gilbert D."/>
            <person name="Gnerre S."/>
            <person name="Godfrey J."/>
            <person name="Good R."/>
            <person name="Gotea V."/>
            <person name="Gravely B."/>
            <person name="Greenberg A.J."/>
            <person name="Griffiths-Jones S."/>
            <person name="Gross S."/>
            <person name="Guigo R."/>
            <person name="Gustafson E.A."/>
            <person name="Haerty W."/>
            <person name="Hahn M.W."/>
            <person name="Halligan D.L."/>
            <person name="Halpern A.L."/>
            <person name="Halter G.M."/>
            <person name="Han M.V."/>
            <person name="Heger A."/>
            <person name="Hillier L."/>
            <person name="Hinrichs A.S."/>
            <person name="Holmes I."/>
            <person name="Hoskins R.A."/>
            <person name="Hubisz M.J."/>
            <person name="Hultmark D."/>
            <person name="Huntley M.A."/>
            <person name="Jaffe D.B."/>
            <person name="Jagadeeshan S."/>
            <person name="Jeck W.R."/>
            <person name="Johnson J."/>
            <person name="Jones C.D."/>
            <person name="Jordan W.C."/>
            <person name="Karpen G.H."/>
            <person name="Kataoka E."/>
            <person name="Keightley P.D."/>
            <person name="Kheradpour P."/>
            <person name="Kirkness E.F."/>
            <person name="Koerich L.B."/>
            <person name="Kristiansen K."/>
            <person name="Kudrna D."/>
            <person name="Kulathinal R.J."/>
            <person name="Kumar S."/>
            <person name="Kwok R."/>
            <person name="Lander E."/>
            <person name="Langley C.H."/>
            <person name="Lapoint R."/>
            <person name="Lazzaro B.P."/>
            <person name="Lee S.J."/>
            <person name="Levesque L."/>
            <person name="Li R."/>
            <person name="Lin C.F."/>
            <person name="Lin M.F."/>
            <person name="Lindblad-Toh K."/>
            <person name="Llopart A."/>
            <person name="Long M."/>
            <person name="Low L."/>
            <person name="Lozovsky E."/>
            <person name="Lu J."/>
            <person name="Luo M."/>
            <person name="Machado C.A."/>
            <person name="Makalowski W."/>
            <person name="Marzo M."/>
            <person name="Matsuda M."/>
            <person name="Matzkin L."/>
            <person name="McAllister B."/>
            <person name="McBride C.S."/>
            <person name="McKernan B."/>
            <person name="McKernan K."/>
            <person name="Mendez-Lago M."/>
            <person name="Minx P."/>
            <person name="Mollenhauer M.U."/>
            <person name="Montooth K."/>
            <person name="Mount S.M."/>
            <person name="Mu X."/>
            <person name="Myers E."/>
            <person name="Negre B."/>
            <person name="Newfeld S."/>
            <person name="Nielsen R."/>
            <person name="Noor M.A."/>
            <person name="O'Grady P."/>
            <person name="Pachter L."/>
            <person name="Papaceit M."/>
            <person name="Parisi M.J."/>
            <person name="Parisi M."/>
            <person name="Parts L."/>
            <person name="Pedersen J.S."/>
            <person name="Pesole G."/>
            <person name="Phillippy A.M."/>
            <person name="Ponting C.P."/>
            <person name="Pop M."/>
            <person name="Porcelli D."/>
            <person name="Powell J.R."/>
            <person name="Prohaska S."/>
            <person name="Pruitt K."/>
            <person name="Puig M."/>
            <person name="Quesneville H."/>
            <person name="Ram K.R."/>
            <person name="Rand D."/>
            <person name="Rasmussen M.D."/>
            <person name="Reed L.K."/>
            <person name="Reenan R."/>
            <person name="Reily A."/>
            <person name="Remington K.A."/>
            <person name="Rieger T.T."/>
            <person name="Ritchie M.G."/>
            <person name="Robin C."/>
            <person name="Rogers Y.H."/>
            <person name="Rohde C."/>
            <person name="Rozas J."/>
            <person name="Rubenfield M.J."/>
            <person name="Ruiz A."/>
            <person name="Russo S."/>
            <person name="Salzberg S.L."/>
            <person name="Sanchez-Gracia A."/>
            <person name="Saranga D.J."/>
            <person name="Sato H."/>
            <person name="Schaeffer S.W."/>
            <person name="Schatz M.C."/>
            <person name="Schlenke T."/>
            <person name="Schwartz R."/>
            <person name="Segarra C."/>
            <person name="Singh R.S."/>
            <person name="Sirot L."/>
            <person name="Sirota M."/>
            <person name="Sisneros N.B."/>
            <person name="Smith C.D."/>
            <person name="Smith T.F."/>
            <person name="Spieth J."/>
            <person name="Stage D.E."/>
            <person name="Stark A."/>
            <person name="Stephan W."/>
            <person name="Strausberg R.L."/>
            <person name="Strempel S."/>
            <person name="Sturgill D."/>
            <person name="Sutton G."/>
            <person name="Sutton G.G."/>
            <person name="Tao W."/>
            <person name="Teichmann S."/>
            <person name="Tobari Y.N."/>
            <person name="Tomimura Y."/>
            <person name="Tsolas J.M."/>
            <person name="Valente V.L."/>
            <person name="Venter E."/>
            <person name="Venter J.C."/>
            <person name="Vicario S."/>
            <person name="Vieira F.G."/>
            <person name="Vilella A.J."/>
            <person name="Villasante A."/>
            <person name="Walenz B."/>
            <person name="Wang J."/>
            <person name="Wasserman M."/>
            <person name="Watts T."/>
            <person name="Wilson D."/>
            <person name="Wilson R.K."/>
            <person name="Wing R.A."/>
            <person name="Wolfner M.F."/>
            <person name="Wong A."/>
            <person name="Wong G.K."/>
            <person name="Wu C.I."/>
            <person name="Wu G."/>
            <person name="Yamamoto D."/>
            <person name="Yang H.P."/>
            <person name="Yang S.P."/>
            <person name="Yorke J.A."/>
            <person name="Yoshida K."/>
            <person name="Zdobnov E."/>
            <person name="Zhang P."/>
            <person name="Zhang Y."/>
            <person name="Zimin A.V."/>
            <person name="Baldwin J."/>
            <person name="Abdouelleil A."/>
            <person name="Abdulkadir J."/>
            <person name="Abebe A."/>
            <person name="Abera B."/>
            <person name="Abreu J."/>
            <person name="Acer S.C."/>
            <person name="Aftuck L."/>
            <person name="Alexander A."/>
            <person name="An P."/>
            <person name="Anderson E."/>
            <person name="Anderson S."/>
            <person name="Arachi H."/>
            <person name="Azer M."/>
            <person name="Bachantsang P."/>
            <person name="Barry A."/>
            <person name="Bayul T."/>
            <person name="Berlin A."/>
            <person name="Bessette D."/>
            <person name="Bloom T."/>
            <person name="Blye J."/>
            <person name="Boguslavskiy L."/>
            <person name="Bonnet C."/>
            <person name="Boukhgalter B."/>
            <person name="Bourzgui I."/>
            <person name="Brown A."/>
            <person name="Cahill P."/>
            <person name="Channer S."/>
            <person name="Cheshatsang Y."/>
            <person name="Chuda L."/>
            <person name="Citroen M."/>
            <person name="Collymore A."/>
            <person name="Cooke P."/>
            <person name="Costello M."/>
            <person name="D'Aco K."/>
            <person name="Daza R."/>
            <person name="De Haan G."/>
            <person name="DeGray S."/>
            <person name="DeMaso C."/>
            <person name="Dhargay N."/>
            <person name="Dooley K."/>
            <person name="Dooley E."/>
            <person name="Doricent M."/>
            <person name="Dorje P."/>
            <person name="Dorjee K."/>
            <person name="Dupes A."/>
            <person name="Elong R."/>
            <person name="Falk J."/>
            <person name="Farina A."/>
            <person name="Faro S."/>
            <person name="Ferguson D."/>
            <person name="Fisher S."/>
            <person name="Foley C.D."/>
            <person name="Franke A."/>
            <person name="Friedrich D."/>
            <person name="Gadbois L."/>
            <person name="Gearin G."/>
            <person name="Gearin C.R."/>
            <person name="Giannoukos G."/>
            <person name="Goode T."/>
            <person name="Graham J."/>
            <person name="Grandbois E."/>
            <person name="Grewal S."/>
            <person name="Gyaltsen K."/>
            <person name="Hafez N."/>
            <person name="Hagos B."/>
            <person name="Hall J."/>
            <person name="Henson C."/>
            <person name="Hollinger A."/>
            <person name="Honan T."/>
            <person name="Huard M.D."/>
            <person name="Hughes L."/>
            <person name="Hurhula B."/>
            <person name="Husby M.E."/>
            <person name="Kamat A."/>
            <person name="Kanga B."/>
            <person name="Kashin S."/>
            <person name="Khazanovich D."/>
            <person name="Kisner P."/>
            <person name="Lance K."/>
            <person name="Lara M."/>
            <person name="Lee W."/>
            <person name="Lennon N."/>
            <person name="Letendre F."/>
            <person name="LeVine R."/>
            <person name="Lipovsky A."/>
            <person name="Liu X."/>
            <person name="Liu J."/>
            <person name="Liu S."/>
            <person name="Lokyitsang T."/>
            <person name="Lokyitsang Y."/>
            <person name="Lubonja R."/>
            <person name="Lui A."/>
            <person name="MacDonald P."/>
            <person name="Magnisalis V."/>
            <person name="Maru K."/>
            <person name="Matthews C."/>
            <person name="McCusker W."/>
            <person name="McDonough S."/>
            <person name="Mehta T."/>
            <person name="Meldrim J."/>
            <person name="Meneus L."/>
            <person name="Mihai O."/>
            <person name="Mihalev A."/>
            <person name="Mihova T."/>
            <person name="Mittelman R."/>
            <person name="Mlenga V."/>
            <person name="Montmayeur A."/>
            <person name="Mulrain L."/>
            <person name="Navidi A."/>
            <person name="Naylor J."/>
            <person name="Negash T."/>
            <person name="Nguyen T."/>
            <person name="Nguyen N."/>
            <person name="Nicol R."/>
            <person name="Norbu C."/>
            <person name="Norbu N."/>
            <person name="Novod N."/>
            <person name="O'Neill B."/>
            <person name="Osman S."/>
            <person name="Markiewicz E."/>
            <person name="Oyono O.L."/>
            <person name="Patti C."/>
            <person name="Phunkhang P."/>
            <person name="Pierre F."/>
            <person name="Priest M."/>
            <person name="Raghuraman S."/>
            <person name="Rege F."/>
            <person name="Reyes R."/>
            <person name="Rise C."/>
            <person name="Rogov P."/>
            <person name="Ross K."/>
            <person name="Ryan E."/>
            <person name="Settipalli S."/>
            <person name="Shea T."/>
            <person name="Sherpa N."/>
            <person name="Shi L."/>
            <person name="Shih D."/>
            <person name="Sparrow T."/>
            <person name="Spaulding J."/>
            <person name="Stalker J."/>
            <person name="Stange-Thomann N."/>
            <person name="Stavropoulos S."/>
            <person name="Stone C."/>
            <person name="Strader C."/>
            <person name="Tesfaye S."/>
            <person name="Thomson T."/>
            <person name="Thoulutsang Y."/>
            <person name="Thoulutsang D."/>
            <person name="Topham K."/>
            <person name="Topping I."/>
            <person name="Tsamla T."/>
            <person name="Vassiliev H."/>
            <person name="Vo A."/>
            <person name="Wangchuk T."/>
            <person name="Wangdi T."/>
            <person name="Weiand M."/>
            <person name="Wilkinson J."/>
            <person name="Wilson A."/>
            <person name="Yadav S."/>
            <person name="Young G."/>
            <person name="Yu Q."/>
            <person name="Zembek L."/>
            <person name="Zhong D."/>
            <person name="Zimmer A."/>
            <person name="Zwirko Z."/>
            <person name="Jaffe D.B."/>
            <person name="Alvarez P."/>
            <person name="Brockman W."/>
            <person name="Butler J."/>
            <person name="Chin C."/>
            <person name="Gnerre S."/>
            <person name="Grabherr M."/>
            <person name="Kleber M."/>
            <person name="Mauceli E."/>
            <person name="MacCallum I."/>
        </authorList>
    </citation>
    <scope>NUCLEOTIDE SEQUENCE [LARGE SCALE GENOMIC DNA]</scope>
    <source>
        <strain evidence="6">Tucson 14030-0811.24</strain>
    </source>
</reference>
<dbReference type="OMA" id="MFFRQDI"/>
<dbReference type="SUPFAM" id="SSF47616">
    <property type="entry name" value="GST C-terminal domain-like"/>
    <property type="match status" value="1"/>
</dbReference>
<dbReference type="Proteomes" id="UP000007798">
    <property type="component" value="Unassembled WGS sequence"/>
</dbReference>
<dbReference type="Pfam" id="PF00043">
    <property type="entry name" value="GST_C"/>
    <property type="match status" value="1"/>
</dbReference>
<evidence type="ECO:0000313" key="6">
    <source>
        <dbReference type="Proteomes" id="UP000007798"/>
    </source>
</evidence>
<dbReference type="OrthoDB" id="2309723at2759"/>
<dbReference type="PANTHER" id="PTHR43969">
    <property type="entry name" value="GLUTATHIONE S TRANSFERASE D10, ISOFORM A-RELATED"/>
    <property type="match status" value="1"/>
</dbReference>
<dbReference type="Pfam" id="PF02798">
    <property type="entry name" value="GST_N"/>
    <property type="match status" value="1"/>
</dbReference>
<dbReference type="PROSITE" id="PS50405">
    <property type="entry name" value="GST_CTER"/>
    <property type="match status" value="1"/>
</dbReference>
<dbReference type="GO" id="GO:0004364">
    <property type="term" value="F:glutathione transferase activity"/>
    <property type="evidence" value="ECO:0007669"/>
    <property type="project" value="TreeGrafter"/>
</dbReference>
<comment type="subunit">
    <text evidence="1">Homodimer.</text>
</comment>
<feature type="domain" description="GST N-terminal" evidence="3">
    <location>
        <begin position="1"/>
        <end position="80"/>
    </location>
</feature>
<dbReference type="STRING" id="7260.B4NBD6"/>
<dbReference type="SFLD" id="SFLDG01153">
    <property type="entry name" value="Main.4:_Theta-like"/>
    <property type="match status" value="1"/>
</dbReference>
<feature type="domain" description="GST C-terminal" evidence="4">
    <location>
        <begin position="86"/>
        <end position="211"/>
    </location>
</feature>
<dbReference type="PhylomeDB" id="B4NBD6"/>
<dbReference type="InterPro" id="IPR004045">
    <property type="entry name" value="Glutathione_S-Trfase_N"/>
</dbReference>